<evidence type="ECO:0000313" key="2">
    <source>
        <dbReference type="EMBL" id="SDI19373.1"/>
    </source>
</evidence>
<keyword evidence="1" id="KW-0472">Membrane</keyword>
<keyword evidence="1" id="KW-1133">Transmembrane helix</keyword>
<feature type="transmembrane region" description="Helical" evidence="1">
    <location>
        <begin position="125"/>
        <end position="153"/>
    </location>
</feature>
<dbReference type="STRING" id="445960.SAMN05421542_0381"/>
<accession>A0A2X2ZAF3</accession>
<evidence type="ECO:0000256" key="1">
    <source>
        <dbReference type="SAM" id="Phobius"/>
    </source>
</evidence>
<dbReference type="OrthoDB" id="1261885at2"/>
<dbReference type="AlphaFoldDB" id="A0A2X2ZAF3"/>
<organism evidence="3 5">
    <name type="scientific">Chryseobacterium jejuense</name>
    <dbReference type="NCBI Taxonomy" id="445960"/>
    <lineage>
        <taxon>Bacteria</taxon>
        <taxon>Pseudomonadati</taxon>
        <taxon>Bacteroidota</taxon>
        <taxon>Flavobacteriia</taxon>
        <taxon>Flavobacteriales</taxon>
        <taxon>Weeksellaceae</taxon>
        <taxon>Chryseobacterium group</taxon>
        <taxon>Chryseobacterium</taxon>
    </lineage>
</organism>
<reference evidence="3 5" key="2">
    <citation type="submission" date="2018-06" db="EMBL/GenBank/DDBJ databases">
        <authorList>
            <consortium name="Pathogen Informatics"/>
            <person name="Doyle S."/>
        </authorList>
    </citation>
    <scope>NUCLEOTIDE SEQUENCE [LARGE SCALE GENOMIC DNA]</scope>
    <source>
        <strain evidence="3 5">NCTC13492</strain>
    </source>
</reference>
<keyword evidence="1" id="KW-0812">Transmembrane</keyword>
<dbReference type="EMBL" id="UAWB01000013">
    <property type="protein sequence ID" value="SQB46649.1"/>
    <property type="molecule type" value="Genomic_DNA"/>
</dbReference>
<dbReference type="RefSeq" id="WP_089733015.1">
    <property type="nucleotide sequence ID" value="NZ_FNEG01000001.1"/>
</dbReference>
<feature type="transmembrane region" description="Helical" evidence="1">
    <location>
        <begin position="12"/>
        <end position="34"/>
    </location>
</feature>
<reference evidence="2 4" key="1">
    <citation type="submission" date="2016-10" db="EMBL/GenBank/DDBJ databases">
        <authorList>
            <person name="Varghese N."/>
            <person name="Submissions S."/>
        </authorList>
    </citation>
    <scope>NUCLEOTIDE SEQUENCE [LARGE SCALE GENOMIC DNA]</scope>
    <source>
        <strain evidence="2 4">DSM 19299</strain>
    </source>
</reference>
<protein>
    <submittedName>
        <fullName evidence="3">Protein of uncharacterized function (DUF3592)</fullName>
    </submittedName>
</protein>
<evidence type="ECO:0000313" key="5">
    <source>
        <dbReference type="Proteomes" id="UP000251670"/>
    </source>
</evidence>
<sequence length="165" mass="18621">MSENKSSGFFITTLYISFIFVLLTLGTGGIFYSIQKLGKNFSLVVFGNKTTGKIIGYEGSYSTNNKGNSTKMYSPLIQYEDNKGIVREYHSDYSSSSQENDDEVTMYYNSEKPQKATRGGFLNLFFWPFLILGMSVLALSVGCYFGQPIFVVIKKIVKKIFSFLQ</sequence>
<gene>
    <name evidence="3" type="ORF">NCTC13492_03725</name>
    <name evidence="2" type="ORF">SAMN05421542_0381</name>
</gene>
<name>A0A2X2ZAF3_CHRJE</name>
<proteinExistence type="predicted"/>
<dbReference type="EMBL" id="FNEG01000001">
    <property type="protein sequence ID" value="SDI19373.1"/>
    <property type="molecule type" value="Genomic_DNA"/>
</dbReference>
<dbReference type="Proteomes" id="UP000251670">
    <property type="component" value="Unassembled WGS sequence"/>
</dbReference>
<dbReference type="Proteomes" id="UP000199426">
    <property type="component" value="Unassembled WGS sequence"/>
</dbReference>
<evidence type="ECO:0000313" key="4">
    <source>
        <dbReference type="Proteomes" id="UP000199426"/>
    </source>
</evidence>
<keyword evidence="4" id="KW-1185">Reference proteome</keyword>
<evidence type="ECO:0000313" key="3">
    <source>
        <dbReference type="EMBL" id="SQB46649.1"/>
    </source>
</evidence>